<proteinExistence type="predicted"/>
<accession>A0AA88DL36</accession>
<name>A0AA88DL36_FICCA</name>
<sequence length="65" mass="7389">MKYPHFDMAGKGRLLAQDNSFTRMRVSCFSVAPMASPDAIGTALLLTLGTRRAREQQLVQEYERR</sequence>
<gene>
    <name evidence="1" type="ORF">TIFTF001_026381</name>
</gene>
<reference evidence="1" key="1">
    <citation type="submission" date="2023-07" db="EMBL/GenBank/DDBJ databases">
        <title>draft genome sequence of fig (Ficus carica).</title>
        <authorList>
            <person name="Takahashi T."/>
            <person name="Nishimura K."/>
        </authorList>
    </citation>
    <scope>NUCLEOTIDE SEQUENCE</scope>
</reference>
<organism evidence="1 2">
    <name type="scientific">Ficus carica</name>
    <name type="common">Common fig</name>
    <dbReference type="NCBI Taxonomy" id="3494"/>
    <lineage>
        <taxon>Eukaryota</taxon>
        <taxon>Viridiplantae</taxon>
        <taxon>Streptophyta</taxon>
        <taxon>Embryophyta</taxon>
        <taxon>Tracheophyta</taxon>
        <taxon>Spermatophyta</taxon>
        <taxon>Magnoliopsida</taxon>
        <taxon>eudicotyledons</taxon>
        <taxon>Gunneridae</taxon>
        <taxon>Pentapetalae</taxon>
        <taxon>rosids</taxon>
        <taxon>fabids</taxon>
        <taxon>Rosales</taxon>
        <taxon>Moraceae</taxon>
        <taxon>Ficeae</taxon>
        <taxon>Ficus</taxon>
    </lineage>
</organism>
<evidence type="ECO:0000313" key="2">
    <source>
        <dbReference type="Proteomes" id="UP001187192"/>
    </source>
</evidence>
<dbReference type="Proteomes" id="UP001187192">
    <property type="component" value="Unassembled WGS sequence"/>
</dbReference>
<dbReference type="EMBL" id="BTGU01000069">
    <property type="protein sequence ID" value="GMN57267.1"/>
    <property type="molecule type" value="Genomic_DNA"/>
</dbReference>
<keyword evidence="2" id="KW-1185">Reference proteome</keyword>
<comment type="caution">
    <text evidence="1">The sequence shown here is derived from an EMBL/GenBank/DDBJ whole genome shotgun (WGS) entry which is preliminary data.</text>
</comment>
<dbReference type="AlphaFoldDB" id="A0AA88DL36"/>
<protein>
    <submittedName>
        <fullName evidence="1">Uncharacterized protein</fullName>
    </submittedName>
</protein>
<evidence type="ECO:0000313" key="1">
    <source>
        <dbReference type="EMBL" id="GMN57267.1"/>
    </source>
</evidence>